<evidence type="ECO:0008006" key="4">
    <source>
        <dbReference type="Google" id="ProtNLM"/>
    </source>
</evidence>
<evidence type="ECO:0000313" key="2">
    <source>
        <dbReference type="EMBL" id="PJE97201.1"/>
    </source>
</evidence>
<keyword evidence="3" id="KW-1185">Reference proteome</keyword>
<keyword evidence="1" id="KW-0732">Signal</keyword>
<dbReference type="Proteomes" id="UP000230407">
    <property type="component" value="Unassembled WGS sequence"/>
</dbReference>
<dbReference type="AlphaFoldDB" id="A0A2M8LZ33"/>
<gene>
    <name evidence="2" type="ORF">CUT44_13990</name>
</gene>
<feature type="chain" id="PRO_5038332212" description="Lipoprotein" evidence="1">
    <location>
        <begin position="24"/>
        <end position="144"/>
    </location>
</feature>
<dbReference type="RefSeq" id="WP_100202292.1">
    <property type="nucleotide sequence ID" value="NZ_PGGW01000048.1"/>
</dbReference>
<accession>A0A2M8LZ33</accession>
<organism evidence="2 3">
    <name type="scientific">Streptomyces carminius</name>
    <dbReference type="NCBI Taxonomy" id="2665496"/>
    <lineage>
        <taxon>Bacteria</taxon>
        <taxon>Bacillati</taxon>
        <taxon>Actinomycetota</taxon>
        <taxon>Actinomycetes</taxon>
        <taxon>Kitasatosporales</taxon>
        <taxon>Streptomycetaceae</taxon>
        <taxon>Streptomyces</taxon>
    </lineage>
</organism>
<protein>
    <recommendedName>
        <fullName evidence="4">Lipoprotein</fullName>
    </recommendedName>
</protein>
<dbReference type="PROSITE" id="PS51257">
    <property type="entry name" value="PROKAR_LIPOPROTEIN"/>
    <property type="match status" value="1"/>
</dbReference>
<proteinExistence type="predicted"/>
<evidence type="ECO:0000313" key="3">
    <source>
        <dbReference type="Proteomes" id="UP000230407"/>
    </source>
</evidence>
<evidence type="ECO:0000256" key="1">
    <source>
        <dbReference type="SAM" id="SignalP"/>
    </source>
</evidence>
<name>A0A2M8LZ33_9ACTN</name>
<sequence>MKRTPHGAAVLTLGAVLIAGATACNVDTTKPPNKDGLVAELPADPDMAQSRKKAREFRSWVDKHGSTQQKDAVGRVQRIIGEWNEKTGSVYVSTDINGGRTPVRDPEAAAAAIVVAFDDWQDSGQGHVSVYDVFGNAMTADNDF</sequence>
<comment type="caution">
    <text evidence="2">The sequence shown here is derived from an EMBL/GenBank/DDBJ whole genome shotgun (WGS) entry which is preliminary data.</text>
</comment>
<feature type="signal peptide" evidence="1">
    <location>
        <begin position="1"/>
        <end position="23"/>
    </location>
</feature>
<reference evidence="2 3" key="1">
    <citation type="submission" date="2017-11" db="EMBL/GenBank/DDBJ databases">
        <title>Streptomyces carmine sp. nov., a novel actinomycete isolated from Sophora alopecuroides in Xinjiang, China.</title>
        <authorList>
            <person name="Wang Y."/>
            <person name="Luo X."/>
            <person name="Wan C."/>
            <person name="Zhang L."/>
        </authorList>
    </citation>
    <scope>NUCLEOTIDE SEQUENCE [LARGE SCALE GENOMIC DNA]</scope>
    <source>
        <strain evidence="2 3">TRM SA0054</strain>
    </source>
</reference>
<dbReference type="EMBL" id="PGGW01000048">
    <property type="protein sequence ID" value="PJE97201.1"/>
    <property type="molecule type" value="Genomic_DNA"/>
</dbReference>